<evidence type="ECO:0000313" key="1">
    <source>
        <dbReference type="EMBL" id="QBE47819.1"/>
    </source>
</evidence>
<sequence length="277" mass="30925">MTPRQFFSHRSAALLWGAPVPHVAGAPVHASVFRPVRSPRALGVVGHGLTAAYCAVTEHEGLRLTTPACTWVQLVDLPIADLVAMGDHFVRRYREGHGRIDAGRPALATVGDLHEAATAGRRRGRRKLLHALELVREDSWSPRESMTRLTLLDAGLPEPELNGDVFDDHGRFLACIDLLYRRYRVGIEYQGEQHWTRYAHDVERLDALRAAGWEMIEVTNALSRRPGAVAARVERALRLRGWPGAPGARQCGRPRLDGRARSFGRRWALRPAEDQRG</sequence>
<keyword evidence="2" id="KW-1185">Reference proteome</keyword>
<dbReference type="Proteomes" id="UP000289260">
    <property type="component" value="Chromosome"/>
</dbReference>
<dbReference type="RefSeq" id="WP_130108970.1">
    <property type="nucleotide sequence ID" value="NZ_CP035806.1"/>
</dbReference>
<evidence type="ECO:0008006" key="3">
    <source>
        <dbReference type="Google" id="ProtNLM"/>
    </source>
</evidence>
<organism evidence="1 2">
    <name type="scientific">Leucobacter triazinivorans</name>
    <dbReference type="NCBI Taxonomy" id="1784719"/>
    <lineage>
        <taxon>Bacteria</taxon>
        <taxon>Bacillati</taxon>
        <taxon>Actinomycetota</taxon>
        <taxon>Actinomycetes</taxon>
        <taxon>Micrococcales</taxon>
        <taxon>Microbacteriaceae</taxon>
        <taxon>Leucobacter</taxon>
    </lineage>
</organism>
<dbReference type="KEGG" id="ltr:EVS81_02400"/>
<dbReference type="EMBL" id="CP035806">
    <property type="protein sequence ID" value="QBE47819.1"/>
    <property type="molecule type" value="Genomic_DNA"/>
</dbReference>
<evidence type="ECO:0000313" key="2">
    <source>
        <dbReference type="Proteomes" id="UP000289260"/>
    </source>
</evidence>
<gene>
    <name evidence="1" type="ORF">EVS81_02400</name>
</gene>
<dbReference type="AlphaFoldDB" id="A0A4V0Z1B4"/>
<reference evidence="1 2" key="1">
    <citation type="submission" date="2019-02" db="EMBL/GenBank/DDBJ databases">
        <authorList>
            <person name="Sun L."/>
            <person name="Pan D."/>
            <person name="Wu X."/>
        </authorList>
    </citation>
    <scope>NUCLEOTIDE SEQUENCE [LARGE SCALE GENOMIC DNA]</scope>
    <source>
        <strain evidence="1 2">JW-1</strain>
    </source>
</reference>
<accession>A0A4V0Z1B4</accession>
<name>A0A4V0Z1B4_9MICO</name>
<dbReference type="SUPFAM" id="SSF52980">
    <property type="entry name" value="Restriction endonuclease-like"/>
    <property type="match status" value="1"/>
</dbReference>
<protein>
    <recommendedName>
        <fullName evidence="3">DUF559 domain-containing protein</fullName>
    </recommendedName>
</protein>
<dbReference type="InterPro" id="IPR011335">
    <property type="entry name" value="Restrct_endonuc-II-like"/>
</dbReference>
<dbReference type="OrthoDB" id="3173471at2"/>
<proteinExistence type="predicted"/>